<keyword evidence="3" id="KW-1185">Reference proteome</keyword>
<proteinExistence type="predicted"/>
<gene>
    <name evidence="2" type="ORF">CVT25_001734</name>
</gene>
<reference evidence="2 3" key="1">
    <citation type="journal article" date="2018" name="Evol. Lett.">
        <title>Horizontal gene cluster transfer increased hallucinogenic mushroom diversity.</title>
        <authorList>
            <person name="Reynolds H.T."/>
            <person name="Vijayakumar V."/>
            <person name="Gluck-Thaler E."/>
            <person name="Korotkin H.B."/>
            <person name="Matheny P.B."/>
            <person name="Slot J.C."/>
        </authorList>
    </citation>
    <scope>NUCLEOTIDE SEQUENCE [LARGE SCALE GENOMIC DNA]</scope>
    <source>
        <strain evidence="2 3">2631</strain>
    </source>
</reference>
<sequence length="76" mass="8367">MEYRQKFSAFTGEVQDTEASFMRTPEKNDRTKHGLSPEKDKEAERARDFRAPGASASASASGSGDGKAQKKRRTDA</sequence>
<evidence type="ECO:0000313" key="2">
    <source>
        <dbReference type="EMBL" id="PPQ80432.1"/>
    </source>
</evidence>
<feature type="region of interest" description="Disordered" evidence="1">
    <location>
        <begin position="1"/>
        <end position="76"/>
    </location>
</feature>
<evidence type="ECO:0000256" key="1">
    <source>
        <dbReference type="SAM" id="MobiDB-lite"/>
    </source>
</evidence>
<dbReference type="EMBL" id="NHYD01003330">
    <property type="protein sequence ID" value="PPQ80432.1"/>
    <property type="molecule type" value="Genomic_DNA"/>
</dbReference>
<evidence type="ECO:0000313" key="3">
    <source>
        <dbReference type="Proteomes" id="UP000283269"/>
    </source>
</evidence>
<organism evidence="2 3">
    <name type="scientific">Psilocybe cyanescens</name>
    <dbReference type="NCBI Taxonomy" id="93625"/>
    <lineage>
        <taxon>Eukaryota</taxon>
        <taxon>Fungi</taxon>
        <taxon>Dikarya</taxon>
        <taxon>Basidiomycota</taxon>
        <taxon>Agaricomycotina</taxon>
        <taxon>Agaricomycetes</taxon>
        <taxon>Agaricomycetidae</taxon>
        <taxon>Agaricales</taxon>
        <taxon>Agaricineae</taxon>
        <taxon>Strophariaceae</taxon>
        <taxon>Psilocybe</taxon>
    </lineage>
</organism>
<dbReference type="AlphaFoldDB" id="A0A409WPK6"/>
<protein>
    <submittedName>
        <fullName evidence="2">Uncharacterized protein</fullName>
    </submittedName>
</protein>
<accession>A0A409WPK6</accession>
<feature type="compositionally biased region" description="Low complexity" evidence="1">
    <location>
        <begin position="51"/>
        <end position="62"/>
    </location>
</feature>
<name>A0A409WPK6_PSICY</name>
<feature type="compositionally biased region" description="Basic and acidic residues" evidence="1">
    <location>
        <begin position="24"/>
        <end position="50"/>
    </location>
</feature>
<dbReference type="InParanoid" id="A0A409WPK6"/>
<dbReference type="Proteomes" id="UP000283269">
    <property type="component" value="Unassembled WGS sequence"/>
</dbReference>
<comment type="caution">
    <text evidence="2">The sequence shown here is derived from an EMBL/GenBank/DDBJ whole genome shotgun (WGS) entry which is preliminary data.</text>
</comment>